<protein>
    <submittedName>
        <fullName evidence="1">Glycosyltransferase family 1 protein</fullName>
    </submittedName>
</protein>
<dbReference type="EMBL" id="VCEI01000011">
    <property type="protein sequence ID" value="TLU96747.1"/>
    <property type="molecule type" value="Genomic_DNA"/>
</dbReference>
<dbReference type="RefSeq" id="WP_138280441.1">
    <property type="nucleotide sequence ID" value="NZ_VCEI01000011.1"/>
</dbReference>
<evidence type="ECO:0000313" key="2">
    <source>
        <dbReference type="Proteomes" id="UP000309788"/>
    </source>
</evidence>
<evidence type="ECO:0000313" key="1">
    <source>
        <dbReference type="EMBL" id="TLU96747.1"/>
    </source>
</evidence>
<proteinExistence type="predicted"/>
<sequence length="414" mass="47373">MGFSNIATSDHLSLDDQTSLESLPKNLLCFSHLRWDFVYQRPQHLLTRFSDISAVYFLEEPIFGSTDIPYLTFSQRLPDLWVCVPHLSHGLSKEEINLQLKELLKVFFINKNAEEFIFWYYTPMALQFSSHITPGLMVYDCMDELSAFKFAPEELKTLEKDLINNADIVFTGGHSLYEHKKHLHSNIHPFPSSIDKKHFGKARKQKSEPADQACIAGPKIGFYGVIDERFDINLIRAVADARPDWNIILIGPVVKIDPGALPRNPNIHYLGSKSYDELPQYLSGWDVAMVPFMLNESTRFISPTKTPEYLCAGKPVVSTAIRDVINPYEKNKLVTIAHNEEEFIAAIENWLALEDKVNWLTEVDRFLLTNSWDLTCADMVDYMTTTFKNKKVVTMPRSSVSKVQGNMQNLLKNS</sequence>
<accession>A0A5R9KKK4</accession>
<name>A0A5R9KKK4_9BACT</name>
<dbReference type="SUPFAM" id="SSF53756">
    <property type="entry name" value="UDP-Glycosyltransferase/glycogen phosphorylase"/>
    <property type="match status" value="1"/>
</dbReference>
<dbReference type="Proteomes" id="UP000309788">
    <property type="component" value="Unassembled WGS sequence"/>
</dbReference>
<gene>
    <name evidence="1" type="ORF">FEM55_06390</name>
</gene>
<reference evidence="1 2" key="1">
    <citation type="submission" date="2019-05" db="EMBL/GenBank/DDBJ databases">
        <authorList>
            <person name="Qu J.-H."/>
        </authorList>
    </citation>
    <scope>NUCLEOTIDE SEQUENCE [LARGE SCALE GENOMIC DNA]</scope>
    <source>
        <strain evidence="1 2">Z12</strain>
    </source>
</reference>
<dbReference type="GO" id="GO:0016740">
    <property type="term" value="F:transferase activity"/>
    <property type="evidence" value="ECO:0007669"/>
    <property type="project" value="UniProtKB-KW"/>
</dbReference>
<dbReference type="Gene3D" id="3.40.50.2000">
    <property type="entry name" value="Glycogen Phosphorylase B"/>
    <property type="match status" value="1"/>
</dbReference>
<comment type="caution">
    <text evidence="1">The sequence shown here is derived from an EMBL/GenBank/DDBJ whole genome shotgun (WGS) entry which is preliminary data.</text>
</comment>
<dbReference type="CDD" id="cd04950">
    <property type="entry name" value="GT4_TuaH-like"/>
    <property type="match status" value="1"/>
</dbReference>
<dbReference type="AlphaFoldDB" id="A0A5R9KKK4"/>
<organism evidence="1 2">
    <name type="scientific">Dyadobacter sediminis</name>
    <dbReference type="NCBI Taxonomy" id="1493691"/>
    <lineage>
        <taxon>Bacteria</taxon>
        <taxon>Pseudomonadati</taxon>
        <taxon>Bacteroidota</taxon>
        <taxon>Cytophagia</taxon>
        <taxon>Cytophagales</taxon>
        <taxon>Spirosomataceae</taxon>
        <taxon>Dyadobacter</taxon>
    </lineage>
</organism>
<keyword evidence="2" id="KW-1185">Reference proteome</keyword>
<keyword evidence="1" id="KW-0808">Transferase</keyword>
<dbReference type="OrthoDB" id="9816564at2"/>
<dbReference type="Pfam" id="PF13692">
    <property type="entry name" value="Glyco_trans_1_4"/>
    <property type="match status" value="1"/>
</dbReference>